<gene>
    <name evidence="5" type="ORF">AOQ71_40350</name>
</gene>
<keyword evidence="1" id="KW-0805">Transcription regulation</keyword>
<accession>A0A0R3CXP0</accession>
<evidence type="ECO:0000313" key="6">
    <source>
        <dbReference type="Proteomes" id="UP000051936"/>
    </source>
</evidence>
<dbReference type="AlphaFoldDB" id="A0A0R3CXP0"/>
<evidence type="ECO:0000256" key="1">
    <source>
        <dbReference type="ARBA" id="ARBA00023015"/>
    </source>
</evidence>
<dbReference type="Gene3D" id="1.10.10.60">
    <property type="entry name" value="Homeodomain-like"/>
    <property type="match status" value="1"/>
</dbReference>
<evidence type="ECO:0000313" key="5">
    <source>
        <dbReference type="EMBL" id="KRQ00012.1"/>
    </source>
</evidence>
<dbReference type="PRINTS" id="PR00032">
    <property type="entry name" value="HTHARAC"/>
</dbReference>
<evidence type="ECO:0000256" key="2">
    <source>
        <dbReference type="ARBA" id="ARBA00023125"/>
    </source>
</evidence>
<dbReference type="Pfam" id="PF14525">
    <property type="entry name" value="AraC_binding_2"/>
    <property type="match status" value="1"/>
</dbReference>
<dbReference type="SMART" id="SM00342">
    <property type="entry name" value="HTH_ARAC"/>
    <property type="match status" value="1"/>
</dbReference>
<dbReference type="Pfam" id="PF12833">
    <property type="entry name" value="HTH_18"/>
    <property type="match status" value="1"/>
</dbReference>
<dbReference type="InterPro" id="IPR009057">
    <property type="entry name" value="Homeodomain-like_sf"/>
</dbReference>
<dbReference type="InterPro" id="IPR020449">
    <property type="entry name" value="Tscrpt_reg_AraC-type_HTH"/>
</dbReference>
<dbReference type="InterPro" id="IPR018062">
    <property type="entry name" value="HTH_AraC-typ_CS"/>
</dbReference>
<dbReference type="GO" id="GO:0043565">
    <property type="term" value="F:sequence-specific DNA binding"/>
    <property type="evidence" value="ECO:0007669"/>
    <property type="project" value="InterPro"/>
</dbReference>
<feature type="domain" description="HTH araC/xylS-type" evidence="4">
    <location>
        <begin position="216"/>
        <end position="317"/>
    </location>
</feature>
<sequence length="322" mass="35393">MSQSDYLSLSTALLPERDRLAIWREVYGRLLFNVDINPIEGAPFEARTELRRLRAVGLSSGWRTPAHFRITRPLLATASDNIVLAVVTRGRAEASQLGRDLEVSQGGAVLMTTCDVGRHTLLDRGRHLTVQLPRQALAPFLPDIEDRLMRPIHPRSSALKLLRGYVLGAMAMGEPAGAEMQLMAAQHLRDLVALICGVPEDEVAAQGDGPRVARLEAARQAIKARLGDGDLSAESVGALQQVSADYIRKLFREAGTSFHDYVLELRLAQAHAGLADPLRSHESIARVALASGFADISYFNRCFRRRYGLTPSELRKARLSGE</sequence>
<evidence type="ECO:0000256" key="3">
    <source>
        <dbReference type="ARBA" id="ARBA00023163"/>
    </source>
</evidence>
<dbReference type="Proteomes" id="UP000051936">
    <property type="component" value="Unassembled WGS sequence"/>
</dbReference>
<comment type="caution">
    <text evidence="5">The sequence shown here is derived from an EMBL/GenBank/DDBJ whole genome shotgun (WGS) entry which is preliminary data.</text>
</comment>
<dbReference type="PANTHER" id="PTHR46796:SF6">
    <property type="entry name" value="ARAC SUBFAMILY"/>
    <property type="match status" value="1"/>
</dbReference>
<organism evidence="5 6">
    <name type="scientific">Bradyrhizobium manausense</name>
    <dbReference type="NCBI Taxonomy" id="989370"/>
    <lineage>
        <taxon>Bacteria</taxon>
        <taxon>Pseudomonadati</taxon>
        <taxon>Pseudomonadota</taxon>
        <taxon>Alphaproteobacteria</taxon>
        <taxon>Hyphomicrobiales</taxon>
        <taxon>Nitrobacteraceae</taxon>
        <taxon>Bradyrhizobium</taxon>
    </lineage>
</organism>
<dbReference type="EMBL" id="LJYG01000116">
    <property type="protein sequence ID" value="KRQ00012.1"/>
    <property type="molecule type" value="Genomic_DNA"/>
</dbReference>
<dbReference type="InterPro" id="IPR018060">
    <property type="entry name" value="HTH_AraC"/>
</dbReference>
<dbReference type="RefSeq" id="WP_057759174.1">
    <property type="nucleotide sequence ID" value="NZ_LJYG01000116.1"/>
</dbReference>
<dbReference type="InterPro" id="IPR050204">
    <property type="entry name" value="AraC_XylS_family_regulators"/>
</dbReference>
<dbReference type="SUPFAM" id="SSF46689">
    <property type="entry name" value="Homeodomain-like"/>
    <property type="match status" value="1"/>
</dbReference>
<reference evidence="5 6" key="1">
    <citation type="submission" date="2015-09" db="EMBL/GenBank/DDBJ databases">
        <title>Draft Genome Sequence of Bradyrhizobium manausense Strain BR 3351T, a Novel Symbiotic Nitrogen-Fixing Alphaproteobacterium Isolated from Brazilian Amazon Rain Forest.</title>
        <authorList>
            <person name="De Araujo J.L."/>
            <person name="Zilli J.E."/>
        </authorList>
    </citation>
    <scope>NUCLEOTIDE SEQUENCE [LARGE SCALE GENOMIC DNA]</scope>
    <source>
        <strain evidence="5 6">BR3351</strain>
    </source>
</reference>
<dbReference type="STRING" id="989370.AOQ71_40350"/>
<keyword evidence="2" id="KW-0238">DNA-binding</keyword>
<protein>
    <recommendedName>
        <fullName evidence="4">HTH araC/xylS-type domain-containing protein</fullName>
    </recommendedName>
</protein>
<dbReference type="PROSITE" id="PS01124">
    <property type="entry name" value="HTH_ARAC_FAMILY_2"/>
    <property type="match status" value="1"/>
</dbReference>
<dbReference type="GO" id="GO:0003700">
    <property type="term" value="F:DNA-binding transcription factor activity"/>
    <property type="evidence" value="ECO:0007669"/>
    <property type="project" value="InterPro"/>
</dbReference>
<dbReference type="PANTHER" id="PTHR46796">
    <property type="entry name" value="HTH-TYPE TRANSCRIPTIONAL ACTIVATOR RHAS-RELATED"/>
    <property type="match status" value="1"/>
</dbReference>
<keyword evidence="6" id="KW-1185">Reference proteome</keyword>
<dbReference type="PROSITE" id="PS00041">
    <property type="entry name" value="HTH_ARAC_FAMILY_1"/>
    <property type="match status" value="1"/>
</dbReference>
<name>A0A0R3CXP0_9BRAD</name>
<dbReference type="OrthoDB" id="4601794at2"/>
<proteinExistence type="predicted"/>
<evidence type="ECO:0000259" key="4">
    <source>
        <dbReference type="PROSITE" id="PS01124"/>
    </source>
</evidence>
<dbReference type="InterPro" id="IPR035418">
    <property type="entry name" value="AraC-bd_2"/>
</dbReference>
<keyword evidence="3" id="KW-0804">Transcription</keyword>